<dbReference type="PROSITE" id="PS50279">
    <property type="entry name" value="BPTI_KUNITZ_2"/>
    <property type="match status" value="1"/>
</dbReference>
<dbReference type="EMBL" id="MN517308">
    <property type="protein sequence ID" value="QFQ60991.1"/>
    <property type="molecule type" value="mRNA"/>
</dbReference>
<keyword evidence="2" id="KW-0732">Signal</keyword>
<dbReference type="InterPro" id="IPR002223">
    <property type="entry name" value="Kunitz_BPTI"/>
</dbReference>
<dbReference type="GO" id="GO:0004867">
    <property type="term" value="F:serine-type endopeptidase inhibitor activity"/>
    <property type="evidence" value="ECO:0007669"/>
    <property type="project" value="InterPro"/>
</dbReference>
<organism evidence="4">
    <name type="scientific">Conus magus</name>
    <name type="common">Magical cone</name>
    <dbReference type="NCBI Taxonomy" id="6492"/>
    <lineage>
        <taxon>Eukaryota</taxon>
        <taxon>Metazoa</taxon>
        <taxon>Spiralia</taxon>
        <taxon>Lophotrochozoa</taxon>
        <taxon>Mollusca</taxon>
        <taxon>Gastropoda</taxon>
        <taxon>Caenogastropoda</taxon>
        <taxon>Neogastropoda</taxon>
        <taxon>Conoidea</taxon>
        <taxon>Conidae</taxon>
        <taxon>Conus</taxon>
        <taxon>Pionoconus</taxon>
    </lineage>
</organism>
<dbReference type="CDD" id="cd00109">
    <property type="entry name" value="Kunitz-type"/>
    <property type="match status" value="1"/>
</dbReference>
<proteinExistence type="evidence at transcript level"/>
<name>A0A5P8I0I7_CONMA</name>
<feature type="chain" id="PRO_5024439094" evidence="2">
    <location>
        <begin position="24"/>
        <end position="86"/>
    </location>
</feature>
<dbReference type="InterPro" id="IPR036880">
    <property type="entry name" value="Kunitz_BPTI_sf"/>
</dbReference>
<accession>A0A5P8I0I7</accession>
<protein>
    <submittedName>
        <fullName evidence="4">Conotoxin superfamily conkunitzin-6</fullName>
    </submittedName>
</protein>
<dbReference type="Gene3D" id="4.10.410.10">
    <property type="entry name" value="Pancreatic trypsin inhibitor Kunitz domain"/>
    <property type="match status" value="1"/>
</dbReference>
<evidence type="ECO:0000256" key="2">
    <source>
        <dbReference type="SAM" id="SignalP"/>
    </source>
</evidence>
<evidence type="ECO:0000313" key="4">
    <source>
        <dbReference type="EMBL" id="QFQ60991.1"/>
    </source>
</evidence>
<feature type="domain" description="BPTI/Kunitz inhibitor" evidence="3">
    <location>
        <begin position="31"/>
        <end position="83"/>
    </location>
</feature>
<dbReference type="GO" id="GO:0005615">
    <property type="term" value="C:extracellular space"/>
    <property type="evidence" value="ECO:0007669"/>
    <property type="project" value="TreeGrafter"/>
</dbReference>
<dbReference type="AlphaFoldDB" id="A0A5P8I0I7"/>
<dbReference type="SMART" id="SM00131">
    <property type="entry name" value="KU"/>
    <property type="match status" value="1"/>
</dbReference>
<keyword evidence="1" id="KW-1015">Disulfide bond</keyword>
<sequence>MKERHFTSVLILLAITCMMETSSQRKKPDKCHERVDLGLDCGKSAETRYYYNNNTGTCESFDYLGCEANRNNFINEAYCKFTCVQT</sequence>
<dbReference type="Pfam" id="PF00014">
    <property type="entry name" value="Kunitz_BPTI"/>
    <property type="match status" value="1"/>
</dbReference>
<dbReference type="PANTHER" id="PTHR10083:SF374">
    <property type="entry name" value="BPTI_KUNITZ INHIBITOR DOMAIN-CONTAINING PROTEIN"/>
    <property type="match status" value="1"/>
</dbReference>
<dbReference type="InterPro" id="IPR050098">
    <property type="entry name" value="TFPI/VKTCI-like"/>
</dbReference>
<dbReference type="InterPro" id="IPR020901">
    <property type="entry name" value="Prtase_inh_Kunz-CS"/>
</dbReference>
<evidence type="ECO:0000259" key="3">
    <source>
        <dbReference type="PROSITE" id="PS50279"/>
    </source>
</evidence>
<dbReference type="PANTHER" id="PTHR10083">
    <property type="entry name" value="KUNITZ-TYPE PROTEASE INHIBITOR-RELATED"/>
    <property type="match status" value="1"/>
</dbReference>
<evidence type="ECO:0000256" key="1">
    <source>
        <dbReference type="ARBA" id="ARBA00023157"/>
    </source>
</evidence>
<feature type="signal peptide" evidence="2">
    <location>
        <begin position="1"/>
        <end position="23"/>
    </location>
</feature>
<dbReference type="PROSITE" id="PS00280">
    <property type="entry name" value="BPTI_KUNITZ_1"/>
    <property type="match status" value="1"/>
</dbReference>
<reference evidence="4" key="1">
    <citation type="journal article" date="2019" name="Mar. Drugs">
        <title>Conotoxin diversity in the venom gland transcriptome of the Magician's Cone, Pionoconus magus.</title>
        <authorList>
            <person name="Pardos-Blas J.R."/>
            <person name="Irisarri I."/>
            <person name="Abalde S."/>
            <person name="Tenorio M.J."/>
            <person name="Zardoya R."/>
        </authorList>
    </citation>
    <scope>NUCLEOTIDE SEQUENCE</scope>
    <source>
        <tissue evidence="4">Venom gland</tissue>
    </source>
</reference>
<dbReference type="SUPFAM" id="SSF57362">
    <property type="entry name" value="BPTI-like"/>
    <property type="match status" value="1"/>
</dbReference>